<organism evidence="2 3">
    <name type="scientific">Carnobacterium iners</name>
    <dbReference type="NCBI Taxonomy" id="1073423"/>
    <lineage>
        <taxon>Bacteria</taxon>
        <taxon>Bacillati</taxon>
        <taxon>Bacillota</taxon>
        <taxon>Bacilli</taxon>
        <taxon>Lactobacillales</taxon>
        <taxon>Carnobacteriaceae</taxon>
        <taxon>Carnobacterium</taxon>
    </lineage>
</organism>
<dbReference type="InterPro" id="IPR035940">
    <property type="entry name" value="CAP_sf"/>
</dbReference>
<dbReference type="Pfam" id="PF14504">
    <property type="entry name" value="CAP_assoc_N"/>
    <property type="match status" value="1"/>
</dbReference>
<dbReference type="STRING" id="1073423.SAMN04488700_2151"/>
<accession>A0A1X7NKW6</accession>
<sequence>MKTILRTIPIFLVLMLLTYFVPQIISDSPSEIVTQKKNVPKLKKEAKTNSIPAVKQEVFPLEGIGQYVGETIDLLEKKQGRPLRIETTSYGYEWWIYGDNEKDYFQVGVSKQGKVISMFVLGSILDVSPFKVGMDIAEVYQLTPLYPTFSIEYENKDYTIELSENDLNYHPLVIFEKNVFSILMVDRETNKINAIRYVDEQTLLQSDIYEVFPQNEGITKKEPATELEDEKGKIKEVEVTLNALRKRYNLPELTYNKELSSIAKDIFINQEKMAIEQSSEEVKKRESSLAEGSIKMDISNENKFVQDNFEEEVGLPPLKSEEIQDYLKLNKLTLLDNRVVYSNQFTNSTWLITYWFSLENQRTILADPLMERFGIAFRGEEVMLILNRQEEPSIK</sequence>
<proteinExistence type="predicted"/>
<dbReference type="AlphaFoldDB" id="A0A1X7NKW6"/>
<dbReference type="Proteomes" id="UP000193435">
    <property type="component" value="Unassembled WGS sequence"/>
</dbReference>
<evidence type="ECO:0000313" key="2">
    <source>
        <dbReference type="EMBL" id="SMH38526.1"/>
    </source>
</evidence>
<gene>
    <name evidence="2" type="ORF">SAMN04488700_2151</name>
</gene>
<dbReference type="EMBL" id="FXBJ01000002">
    <property type="protein sequence ID" value="SMH38526.1"/>
    <property type="molecule type" value="Genomic_DNA"/>
</dbReference>
<dbReference type="Gene3D" id="3.40.33.10">
    <property type="entry name" value="CAP"/>
    <property type="match status" value="1"/>
</dbReference>
<reference evidence="2 3" key="1">
    <citation type="submission" date="2017-04" db="EMBL/GenBank/DDBJ databases">
        <authorList>
            <person name="Afonso C.L."/>
            <person name="Miller P.J."/>
            <person name="Scott M.A."/>
            <person name="Spackman E."/>
            <person name="Goraichik I."/>
            <person name="Dimitrov K.M."/>
            <person name="Suarez D.L."/>
            <person name="Swayne D.E."/>
        </authorList>
    </citation>
    <scope>NUCLEOTIDE SEQUENCE [LARGE SCALE GENOMIC DNA]</scope>
    <source>
        <strain evidence="2 3">LMG26642</strain>
    </source>
</reference>
<dbReference type="OrthoDB" id="9783944at2"/>
<evidence type="ECO:0000313" key="3">
    <source>
        <dbReference type="Proteomes" id="UP000193435"/>
    </source>
</evidence>
<protein>
    <submittedName>
        <fullName evidence="2">CAP-associated N-terminal</fullName>
    </submittedName>
</protein>
<name>A0A1X7NKW6_9LACT</name>
<feature type="domain" description="CAP-associated" evidence="1">
    <location>
        <begin position="69"/>
        <end position="209"/>
    </location>
</feature>
<keyword evidence="3" id="KW-1185">Reference proteome</keyword>
<dbReference type="RefSeq" id="WP_085560188.1">
    <property type="nucleotide sequence ID" value="NZ_FOAH01000009.1"/>
</dbReference>
<dbReference type="InterPro" id="IPR029410">
    <property type="entry name" value="CAP_assoc"/>
</dbReference>
<evidence type="ECO:0000259" key="1">
    <source>
        <dbReference type="Pfam" id="PF14504"/>
    </source>
</evidence>